<organism evidence="2 3">
    <name type="scientific">Oldenlandia corymbosa var. corymbosa</name>
    <dbReference type="NCBI Taxonomy" id="529605"/>
    <lineage>
        <taxon>Eukaryota</taxon>
        <taxon>Viridiplantae</taxon>
        <taxon>Streptophyta</taxon>
        <taxon>Embryophyta</taxon>
        <taxon>Tracheophyta</taxon>
        <taxon>Spermatophyta</taxon>
        <taxon>Magnoliopsida</taxon>
        <taxon>eudicotyledons</taxon>
        <taxon>Gunneridae</taxon>
        <taxon>Pentapetalae</taxon>
        <taxon>asterids</taxon>
        <taxon>lamiids</taxon>
        <taxon>Gentianales</taxon>
        <taxon>Rubiaceae</taxon>
        <taxon>Rubioideae</taxon>
        <taxon>Spermacoceae</taxon>
        <taxon>Hedyotis-Oldenlandia complex</taxon>
        <taxon>Oldenlandia</taxon>
    </lineage>
</organism>
<dbReference type="InterPro" id="IPR005135">
    <property type="entry name" value="Endo/exonuclease/phosphatase"/>
</dbReference>
<evidence type="ECO:0000259" key="1">
    <source>
        <dbReference type="Pfam" id="PF03372"/>
    </source>
</evidence>
<dbReference type="InterPro" id="IPR036691">
    <property type="entry name" value="Endo/exonu/phosph_ase_sf"/>
</dbReference>
<dbReference type="PANTHER" id="PTHR33116">
    <property type="entry name" value="REVERSE TRANSCRIPTASE ZINC-BINDING DOMAIN-CONTAINING PROTEIN-RELATED-RELATED"/>
    <property type="match status" value="1"/>
</dbReference>
<dbReference type="Proteomes" id="UP001161247">
    <property type="component" value="Chromosome 2"/>
</dbReference>
<reference evidence="2" key="1">
    <citation type="submission" date="2023-03" db="EMBL/GenBank/DDBJ databases">
        <authorList>
            <person name="Julca I."/>
        </authorList>
    </citation>
    <scope>NUCLEOTIDE SEQUENCE</scope>
</reference>
<gene>
    <name evidence="2" type="ORF">OLC1_LOCUS6554</name>
</gene>
<feature type="domain" description="Endonuclease/exonuclease/phosphatase" evidence="1">
    <location>
        <begin position="9"/>
        <end position="118"/>
    </location>
</feature>
<dbReference type="GO" id="GO:0003824">
    <property type="term" value="F:catalytic activity"/>
    <property type="evidence" value="ECO:0007669"/>
    <property type="project" value="InterPro"/>
</dbReference>
<proteinExistence type="predicted"/>
<name>A0AAV1CIW3_OLDCO</name>
<evidence type="ECO:0000313" key="3">
    <source>
        <dbReference type="Proteomes" id="UP001161247"/>
    </source>
</evidence>
<accession>A0AAV1CIW3</accession>
<dbReference type="EMBL" id="OX459119">
    <property type="protein sequence ID" value="CAI9095624.1"/>
    <property type="molecule type" value="Genomic_DNA"/>
</dbReference>
<dbReference type="AlphaFoldDB" id="A0AAV1CIW3"/>
<keyword evidence="3" id="KW-1185">Reference proteome</keyword>
<sequence length="522" mass="59644">MPSLIEWEDRKWQNMVDFRQQYIDSPWVIGGDFNVIRSLDEYSGSSVKDQLARTEFNDCIETCGLMAMLPIGEEYTWGGTRSTGWVCKNLDRVLFTKEWHDLFPSSSVENLSRPSSDHCPILHLVAPQNANDLINFSRGLKRSMRELNSFLITYELASVQKVNRQKSAFMVAENCSTRRIVVIHQTLGIQKGSLPFTYLGCRLYYALPIHVFSAIPPPKFVLREMERKCQRFLWSGPEGTTRKHWRSWERLTFPVSENGLGLRDFQGDIDALTVKLWWKLKQKKGPWSRLFLASYEFLFQEEDDLLVWQLNPQGYGYAISGEGGVFIYGESGYLGGADSFMAERNNYQVSHIYWEVNVVADRLSKIASSGVSEMFSTLALLPRYVKGLLVLDQLSFPYVCSKSREHNPWIRVVTGLKGGTLVLEFDEMGNMCTLLGILVVWEDWVQVATCFRGVTSVCEGSIAAMEVENDTNIIWKSAWHALVVYDDWGGRTEGSNHAVALEERRLIEWLLLSFISVSSSFV</sequence>
<dbReference type="Pfam" id="PF03372">
    <property type="entry name" value="Exo_endo_phos"/>
    <property type="match status" value="1"/>
</dbReference>
<dbReference type="SUPFAM" id="SSF56219">
    <property type="entry name" value="DNase I-like"/>
    <property type="match status" value="1"/>
</dbReference>
<dbReference type="Gene3D" id="3.60.10.10">
    <property type="entry name" value="Endonuclease/exonuclease/phosphatase"/>
    <property type="match status" value="1"/>
</dbReference>
<evidence type="ECO:0000313" key="2">
    <source>
        <dbReference type="EMBL" id="CAI9095624.1"/>
    </source>
</evidence>
<protein>
    <submittedName>
        <fullName evidence="2">OLC1v1031613C1</fullName>
    </submittedName>
</protein>
<dbReference type="PANTHER" id="PTHR33116:SF84">
    <property type="entry name" value="RNA-DIRECTED DNA POLYMERASE"/>
    <property type="match status" value="1"/>
</dbReference>